<feature type="domain" description="ABC transporter" evidence="4">
    <location>
        <begin position="4"/>
        <end position="240"/>
    </location>
</feature>
<dbReference type="SMART" id="SM00382">
    <property type="entry name" value="AAA"/>
    <property type="match status" value="1"/>
</dbReference>
<dbReference type="InterPro" id="IPR050153">
    <property type="entry name" value="Metal_Ion_Import_ABC"/>
</dbReference>
<dbReference type="EMBL" id="DRBW01000211">
    <property type="protein sequence ID" value="HDM90683.1"/>
    <property type="molecule type" value="Genomic_DNA"/>
</dbReference>
<evidence type="ECO:0000259" key="4">
    <source>
        <dbReference type="PROSITE" id="PS50893"/>
    </source>
</evidence>
<dbReference type="GO" id="GO:0016887">
    <property type="term" value="F:ATP hydrolysis activity"/>
    <property type="evidence" value="ECO:0007669"/>
    <property type="project" value="InterPro"/>
</dbReference>
<dbReference type="InterPro" id="IPR003593">
    <property type="entry name" value="AAA+_ATPase"/>
</dbReference>
<dbReference type="Gene3D" id="3.40.50.300">
    <property type="entry name" value="P-loop containing nucleotide triphosphate hydrolases"/>
    <property type="match status" value="1"/>
</dbReference>
<keyword evidence="3 5" id="KW-0067">ATP-binding</keyword>
<dbReference type="Proteomes" id="UP000885931">
    <property type="component" value="Unassembled WGS sequence"/>
</dbReference>
<dbReference type="PANTHER" id="PTHR42734">
    <property type="entry name" value="METAL TRANSPORT SYSTEM ATP-BINDING PROTEIN TM_0124-RELATED"/>
    <property type="match status" value="1"/>
</dbReference>
<dbReference type="FunFam" id="3.40.50.300:FF:000134">
    <property type="entry name" value="Iron-enterobactin ABC transporter ATP-binding protein"/>
    <property type="match status" value="1"/>
</dbReference>
<keyword evidence="1" id="KW-0813">Transport</keyword>
<dbReference type="AlphaFoldDB" id="A0A7C1BEJ6"/>
<gene>
    <name evidence="5" type="ORF">ENG67_05730</name>
</gene>
<organism evidence="5">
    <name type="scientific">candidate division WOR-3 bacterium</name>
    <dbReference type="NCBI Taxonomy" id="2052148"/>
    <lineage>
        <taxon>Bacteria</taxon>
        <taxon>Bacteria division WOR-3</taxon>
    </lineage>
</organism>
<protein>
    <submittedName>
        <fullName evidence="5">ABC transporter ATP-binding protein</fullName>
    </submittedName>
</protein>
<dbReference type="InterPro" id="IPR017871">
    <property type="entry name" value="ABC_transporter-like_CS"/>
</dbReference>
<reference evidence="5" key="1">
    <citation type="journal article" date="2020" name="mSystems">
        <title>Genome- and Community-Level Interaction Insights into Carbon Utilization and Element Cycling Functions of Hydrothermarchaeota in Hydrothermal Sediment.</title>
        <authorList>
            <person name="Zhou Z."/>
            <person name="Liu Y."/>
            <person name="Xu W."/>
            <person name="Pan J."/>
            <person name="Luo Z.H."/>
            <person name="Li M."/>
        </authorList>
    </citation>
    <scope>NUCLEOTIDE SEQUENCE [LARGE SCALE GENOMIC DNA]</scope>
    <source>
        <strain evidence="5">HyVt-237</strain>
    </source>
</reference>
<dbReference type="InterPro" id="IPR027417">
    <property type="entry name" value="P-loop_NTPase"/>
</dbReference>
<proteinExistence type="predicted"/>
<dbReference type="PROSITE" id="PS00211">
    <property type="entry name" value="ABC_TRANSPORTER_1"/>
    <property type="match status" value="1"/>
</dbReference>
<name>A0A7C1BEJ6_UNCW3</name>
<comment type="caution">
    <text evidence="5">The sequence shown here is derived from an EMBL/GenBank/DDBJ whole genome shotgun (WGS) entry which is preliminary data.</text>
</comment>
<dbReference type="InterPro" id="IPR003439">
    <property type="entry name" value="ABC_transporter-like_ATP-bd"/>
</dbReference>
<sequence length="259" mass="29034">MKIIEVKDVSLGYNGKAVVEGLSFDVEEKDFWAIVGPNGTGKTTLIKAILGLIKPLKGRILVFGCPVQRVCKHRKMIGYVPQMEKFDPNFPARVMDVVLTGSYNKLGAFKMPGKKERERALELLRWLGMEELADHPIGKLSGGQQRKALLARALFAEPRALILDEPTSGVDIVSQEKLIELIEKVYREKGLPVLFVTHNVNPILHLITNAVLLGFGRHAAGNREILFDKKILREIYGKEIEIVSREGKKYIITGDYHHA</sequence>
<evidence type="ECO:0000256" key="1">
    <source>
        <dbReference type="ARBA" id="ARBA00022448"/>
    </source>
</evidence>
<accession>A0A7C1BEJ6</accession>
<dbReference type="GO" id="GO:0005524">
    <property type="term" value="F:ATP binding"/>
    <property type="evidence" value="ECO:0007669"/>
    <property type="project" value="UniProtKB-KW"/>
</dbReference>
<evidence type="ECO:0000256" key="2">
    <source>
        <dbReference type="ARBA" id="ARBA00022741"/>
    </source>
</evidence>
<dbReference type="PROSITE" id="PS50893">
    <property type="entry name" value="ABC_TRANSPORTER_2"/>
    <property type="match status" value="1"/>
</dbReference>
<dbReference type="CDD" id="cd03235">
    <property type="entry name" value="ABC_Metallic_Cations"/>
    <property type="match status" value="1"/>
</dbReference>
<evidence type="ECO:0000313" key="5">
    <source>
        <dbReference type="EMBL" id="HDM90683.1"/>
    </source>
</evidence>
<dbReference type="SUPFAM" id="SSF52540">
    <property type="entry name" value="P-loop containing nucleoside triphosphate hydrolases"/>
    <property type="match status" value="1"/>
</dbReference>
<dbReference type="Pfam" id="PF00005">
    <property type="entry name" value="ABC_tran"/>
    <property type="match status" value="1"/>
</dbReference>
<keyword evidence="2" id="KW-0547">Nucleotide-binding</keyword>
<evidence type="ECO:0000256" key="3">
    <source>
        <dbReference type="ARBA" id="ARBA00022840"/>
    </source>
</evidence>